<dbReference type="GO" id="GO:0046872">
    <property type="term" value="F:metal ion binding"/>
    <property type="evidence" value="ECO:0007669"/>
    <property type="project" value="UniProtKB-KW"/>
</dbReference>
<evidence type="ECO:0000256" key="6">
    <source>
        <dbReference type="PROSITE-ProRule" id="PRU00433"/>
    </source>
</evidence>
<dbReference type="Gene3D" id="1.10.760.10">
    <property type="entry name" value="Cytochrome c-like domain"/>
    <property type="match status" value="1"/>
</dbReference>
<dbReference type="SUPFAM" id="SSF46626">
    <property type="entry name" value="Cytochrome c"/>
    <property type="match status" value="1"/>
</dbReference>
<evidence type="ECO:0000256" key="5">
    <source>
        <dbReference type="ARBA" id="ARBA00023004"/>
    </source>
</evidence>
<dbReference type="Pfam" id="PF00034">
    <property type="entry name" value="Cytochrom_C"/>
    <property type="match status" value="1"/>
</dbReference>
<dbReference type="KEGG" id="doe:DENOEST_1230"/>
<keyword evidence="2 6" id="KW-0349">Heme</keyword>
<evidence type="ECO:0000256" key="1">
    <source>
        <dbReference type="ARBA" id="ARBA00022448"/>
    </source>
</evidence>
<keyword evidence="1" id="KW-0813">Transport</keyword>
<keyword evidence="3 6" id="KW-0479">Metal-binding</keyword>
<dbReference type="PANTHER" id="PTHR33751">
    <property type="entry name" value="CBB3-TYPE CYTOCHROME C OXIDASE SUBUNIT FIXP"/>
    <property type="match status" value="1"/>
</dbReference>
<keyword evidence="7" id="KW-0732">Signal</keyword>
<dbReference type="RefSeq" id="WP_211357701.1">
    <property type="nucleotide sequence ID" value="NZ_NCXS01000017.1"/>
</dbReference>
<feature type="chain" id="PRO_5028462967" description="Cytochrome c domain-containing protein" evidence="7">
    <location>
        <begin position="32"/>
        <end position="112"/>
    </location>
</feature>
<dbReference type="InterPro" id="IPR036909">
    <property type="entry name" value="Cyt_c-like_dom_sf"/>
</dbReference>
<evidence type="ECO:0000313" key="10">
    <source>
        <dbReference type="Proteomes" id="UP000515733"/>
    </source>
</evidence>
<organism evidence="9 10">
    <name type="scientific">Denitratisoma oestradiolicum</name>
    <dbReference type="NCBI Taxonomy" id="311182"/>
    <lineage>
        <taxon>Bacteria</taxon>
        <taxon>Pseudomonadati</taxon>
        <taxon>Pseudomonadota</taxon>
        <taxon>Betaproteobacteria</taxon>
        <taxon>Nitrosomonadales</taxon>
        <taxon>Sterolibacteriaceae</taxon>
        <taxon>Denitratisoma</taxon>
    </lineage>
</organism>
<keyword evidence="5 6" id="KW-0408">Iron</keyword>
<evidence type="ECO:0000313" key="9">
    <source>
        <dbReference type="EMBL" id="CAB1368395.1"/>
    </source>
</evidence>
<evidence type="ECO:0000256" key="3">
    <source>
        <dbReference type="ARBA" id="ARBA00022723"/>
    </source>
</evidence>
<dbReference type="EMBL" id="LR778301">
    <property type="protein sequence ID" value="CAB1368395.1"/>
    <property type="molecule type" value="Genomic_DNA"/>
</dbReference>
<evidence type="ECO:0000256" key="2">
    <source>
        <dbReference type="ARBA" id="ARBA00022617"/>
    </source>
</evidence>
<protein>
    <recommendedName>
        <fullName evidence="8">Cytochrome c domain-containing protein</fullName>
    </recommendedName>
</protein>
<dbReference type="PANTHER" id="PTHR33751:SF9">
    <property type="entry name" value="CYTOCHROME C4"/>
    <property type="match status" value="1"/>
</dbReference>
<gene>
    <name evidence="9" type="ORF">DENOEST_1230</name>
</gene>
<keyword evidence="4" id="KW-0249">Electron transport</keyword>
<name>A0A6S6XUC7_9PROT</name>
<dbReference type="GO" id="GO:0009055">
    <property type="term" value="F:electron transfer activity"/>
    <property type="evidence" value="ECO:0007669"/>
    <property type="project" value="InterPro"/>
</dbReference>
<dbReference type="AlphaFoldDB" id="A0A6S6XUC7"/>
<feature type="domain" description="Cytochrome c" evidence="8">
    <location>
        <begin position="29"/>
        <end position="112"/>
    </location>
</feature>
<reference evidence="9 10" key="1">
    <citation type="submission" date="2020-03" db="EMBL/GenBank/DDBJ databases">
        <authorList>
            <consortium name="Genoscope - CEA"/>
            <person name="William W."/>
        </authorList>
    </citation>
    <scope>NUCLEOTIDE SEQUENCE [LARGE SCALE GENOMIC DNA]</scope>
    <source>
        <strain evidence="10">DSM 16959</strain>
    </source>
</reference>
<feature type="signal peptide" evidence="7">
    <location>
        <begin position="1"/>
        <end position="31"/>
    </location>
</feature>
<dbReference type="InterPro" id="IPR050597">
    <property type="entry name" value="Cytochrome_c_Oxidase_Subunit"/>
</dbReference>
<sequence>MRTHDRLMTVRRGMLAALLGLLAPVASVALAAGGNAAAALSKVGGCVACHGADGIGKAPQYPNLQGQKAAYLEKQLKAFRSGERKDSNMNAMAKPLSDEDIANLATYFETVN</sequence>
<keyword evidence="10" id="KW-1185">Reference proteome</keyword>
<accession>A0A6S6XUC7</accession>
<evidence type="ECO:0000256" key="4">
    <source>
        <dbReference type="ARBA" id="ARBA00022982"/>
    </source>
</evidence>
<evidence type="ECO:0000256" key="7">
    <source>
        <dbReference type="SAM" id="SignalP"/>
    </source>
</evidence>
<evidence type="ECO:0000259" key="8">
    <source>
        <dbReference type="PROSITE" id="PS51007"/>
    </source>
</evidence>
<dbReference type="PROSITE" id="PS51007">
    <property type="entry name" value="CYTC"/>
    <property type="match status" value="1"/>
</dbReference>
<dbReference type="Proteomes" id="UP000515733">
    <property type="component" value="Chromosome"/>
</dbReference>
<proteinExistence type="predicted"/>
<dbReference type="GO" id="GO:0020037">
    <property type="term" value="F:heme binding"/>
    <property type="evidence" value="ECO:0007669"/>
    <property type="project" value="InterPro"/>
</dbReference>
<dbReference type="InterPro" id="IPR009056">
    <property type="entry name" value="Cyt_c-like_dom"/>
</dbReference>